<evidence type="ECO:0000313" key="2">
    <source>
        <dbReference type="EMBL" id="MFD2573446.1"/>
    </source>
</evidence>
<organism evidence="2 3">
    <name type="scientific">Spirosoma soli</name>
    <dbReference type="NCBI Taxonomy" id="1770529"/>
    <lineage>
        <taxon>Bacteria</taxon>
        <taxon>Pseudomonadati</taxon>
        <taxon>Bacteroidota</taxon>
        <taxon>Cytophagia</taxon>
        <taxon>Cytophagales</taxon>
        <taxon>Cytophagaceae</taxon>
        <taxon>Spirosoma</taxon>
    </lineage>
</organism>
<protein>
    <submittedName>
        <fullName evidence="2">Uncharacterized protein</fullName>
    </submittedName>
</protein>
<dbReference type="Proteomes" id="UP001597469">
    <property type="component" value="Unassembled WGS sequence"/>
</dbReference>
<dbReference type="RefSeq" id="WP_381526131.1">
    <property type="nucleotide sequence ID" value="NZ_JBHULN010000018.1"/>
</dbReference>
<proteinExistence type="predicted"/>
<reference evidence="3" key="1">
    <citation type="journal article" date="2019" name="Int. J. Syst. Evol. Microbiol.">
        <title>The Global Catalogue of Microorganisms (GCM) 10K type strain sequencing project: providing services to taxonomists for standard genome sequencing and annotation.</title>
        <authorList>
            <consortium name="The Broad Institute Genomics Platform"/>
            <consortium name="The Broad Institute Genome Sequencing Center for Infectious Disease"/>
            <person name="Wu L."/>
            <person name="Ma J."/>
        </authorList>
    </citation>
    <scope>NUCLEOTIDE SEQUENCE [LARGE SCALE GENOMIC DNA]</scope>
    <source>
        <strain evidence="3">KCTC 42805</strain>
    </source>
</reference>
<dbReference type="EMBL" id="JBHULN010000018">
    <property type="protein sequence ID" value="MFD2573446.1"/>
    <property type="molecule type" value="Genomic_DNA"/>
</dbReference>
<comment type="caution">
    <text evidence="2">The sequence shown here is derived from an EMBL/GenBank/DDBJ whole genome shotgun (WGS) entry which is preliminary data.</text>
</comment>
<name>A0ABW5MAK8_9BACT</name>
<sequence>METKQQLISPVVTYIEDLQRVNREVYNFFDEGSAAEWNEMLGDIFYEWIINTHRKTTKEYGASVSWRMTRLQYFINRFEWAHDIVDRPNENVLSSGIDMYNLQHENQRLKSELEQEQAVKQHLQRLLDSRECTCDTLRKHIDVLKESLALYREPQGEEQPVSATASN</sequence>
<evidence type="ECO:0000256" key="1">
    <source>
        <dbReference type="SAM" id="Coils"/>
    </source>
</evidence>
<gene>
    <name evidence="2" type="ORF">ACFSUS_22590</name>
</gene>
<keyword evidence="1" id="KW-0175">Coiled coil</keyword>
<accession>A0ABW5MAK8</accession>
<feature type="coiled-coil region" evidence="1">
    <location>
        <begin position="99"/>
        <end position="126"/>
    </location>
</feature>
<evidence type="ECO:0000313" key="3">
    <source>
        <dbReference type="Proteomes" id="UP001597469"/>
    </source>
</evidence>
<keyword evidence="3" id="KW-1185">Reference proteome</keyword>